<evidence type="ECO:0000313" key="1">
    <source>
        <dbReference type="EMBL" id="JAH86995.1"/>
    </source>
</evidence>
<dbReference type="AlphaFoldDB" id="A0A0E9WBP0"/>
<proteinExistence type="predicted"/>
<protein>
    <submittedName>
        <fullName evidence="1">Uncharacterized protein</fullName>
    </submittedName>
</protein>
<name>A0A0E9WBP0_ANGAN</name>
<accession>A0A0E9WBP0</accession>
<dbReference type="EMBL" id="GBXM01021582">
    <property type="protein sequence ID" value="JAH86995.1"/>
    <property type="molecule type" value="Transcribed_RNA"/>
</dbReference>
<sequence length="44" mass="4825">MPTLLSASPLLNRLVGSTGKLEIKYSIKNETGEGIRKHWSLGLD</sequence>
<reference evidence="1" key="1">
    <citation type="submission" date="2014-11" db="EMBL/GenBank/DDBJ databases">
        <authorList>
            <person name="Amaro Gonzalez C."/>
        </authorList>
    </citation>
    <scope>NUCLEOTIDE SEQUENCE</scope>
</reference>
<reference evidence="1" key="2">
    <citation type="journal article" date="2015" name="Fish Shellfish Immunol.">
        <title>Early steps in the European eel (Anguilla anguilla)-Vibrio vulnificus interaction in the gills: Role of the RtxA13 toxin.</title>
        <authorList>
            <person name="Callol A."/>
            <person name="Pajuelo D."/>
            <person name="Ebbesson L."/>
            <person name="Teles M."/>
            <person name="MacKenzie S."/>
            <person name="Amaro C."/>
        </authorList>
    </citation>
    <scope>NUCLEOTIDE SEQUENCE</scope>
</reference>
<organism evidence="1">
    <name type="scientific">Anguilla anguilla</name>
    <name type="common">European freshwater eel</name>
    <name type="synonym">Muraena anguilla</name>
    <dbReference type="NCBI Taxonomy" id="7936"/>
    <lineage>
        <taxon>Eukaryota</taxon>
        <taxon>Metazoa</taxon>
        <taxon>Chordata</taxon>
        <taxon>Craniata</taxon>
        <taxon>Vertebrata</taxon>
        <taxon>Euteleostomi</taxon>
        <taxon>Actinopterygii</taxon>
        <taxon>Neopterygii</taxon>
        <taxon>Teleostei</taxon>
        <taxon>Anguilliformes</taxon>
        <taxon>Anguillidae</taxon>
        <taxon>Anguilla</taxon>
    </lineage>
</organism>